<keyword evidence="2" id="KW-0238">DNA-binding</keyword>
<comment type="caution">
    <text evidence="6">The sequence shown here is derived from an EMBL/GenBank/DDBJ whole genome shotgun (WGS) entry which is preliminary data.</text>
</comment>
<dbReference type="Gene3D" id="1.20.120.530">
    <property type="entry name" value="GntR ligand-binding domain-like"/>
    <property type="match status" value="1"/>
</dbReference>
<sequence length="253" mass="28594">MSIAREISYKLEHLILDGGLAPGQKMPSERQLVKRLGVSRSVIREALHELQARGVIETRHGKGSFVASIVPESNVRGADNPLMYLYQGHSRTLYDLLEVREQLEGQAAFLAAQRANNLDRHRLTKAFRALEDTDPLSNARPDHGFHLAIVEASHNPILVHILNGLKNMMLLTVQASVSNLNPREDMRRKIMRQHRQLYEAIMASKPDQARKIAMAHVCFVRKTMKDMEKEGDELLRIPAPDDLQELLNASSDD</sequence>
<dbReference type="AlphaFoldDB" id="A0A368V958"/>
<dbReference type="EMBL" id="QNSA01000002">
    <property type="protein sequence ID" value="RBP76370.1"/>
    <property type="molecule type" value="Genomic_DNA"/>
</dbReference>
<evidence type="ECO:0000313" key="7">
    <source>
        <dbReference type="Proteomes" id="UP000252795"/>
    </source>
</evidence>
<dbReference type="RefSeq" id="WP_113879253.1">
    <property type="nucleotide sequence ID" value="NZ_JAIUZQ010000008.1"/>
</dbReference>
<dbReference type="Pfam" id="PF00392">
    <property type="entry name" value="GntR"/>
    <property type="match status" value="1"/>
</dbReference>
<evidence type="ECO:0000259" key="4">
    <source>
        <dbReference type="PROSITE" id="PS50949"/>
    </source>
</evidence>
<dbReference type="Gene3D" id="1.10.10.10">
    <property type="entry name" value="Winged helix-like DNA-binding domain superfamily/Winged helix DNA-binding domain"/>
    <property type="match status" value="1"/>
</dbReference>
<dbReference type="PANTHER" id="PTHR43537:SF1">
    <property type="entry name" value="GLC OPERON TRANSCRIPTIONAL ACTIVATOR"/>
    <property type="match status" value="1"/>
</dbReference>
<keyword evidence="1" id="KW-0805">Transcription regulation</keyword>
<dbReference type="GO" id="GO:0003677">
    <property type="term" value="F:DNA binding"/>
    <property type="evidence" value="ECO:0007669"/>
    <property type="project" value="UniProtKB-KW"/>
</dbReference>
<proteinExistence type="predicted"/>
<dbReference type="PANTHER" id="PTHR43537">
    <property type="entry name" value="TRANSCRIPTIONAL REGULATOR, GNTR FAMILY"/>
    <property type="match status" value="1"/>
</dbReference>
<dbReference type="SMART" id="SM00895">
    <property type="entry name" value="FCD"/>
    <property type="match status" value="1"/>
</dbReference>
<dbReference type="InterPro" id="IPR011711">
    <property type="entry name" value="GntR_C"/>
</dbReference>
<dbReference type="InterPro" id="IPR000524">
    <property type="entry name" value="Tscrpt_reg_HTH_GntR"/>
</dbReference>
<dbReference type="PROSITE" id="PS50949">
    <property type="entry name" value="HTH_GNTR"/>
    <property type="match status" value="1"/>
</dbReference>
<feature type="domain" description="HTH gntR-type" evidence="4">
    <location>
        <begin position="1"/>
        <end position="69"/>
    </location>
</feature>
<dbReference type="EMBL" id="QPJB01000002">
    <property type="protein sequence ID" value="RCW37243.1"/>
    <property type="molecule type" value="Genomic_DNA"/>
</dbReference>
<gene>
    <name evidence="6" type="ORF">DET51_102392</name>
    <name evidence="5" type="ORF">DET64_102392</name>
</gene>
<evidence type="ECO:0000313" key="8">
    <source>
        <dbReference type="Proteomes" id="UP000253065"/>
    </source>
</evidence>
<dbReference type="PRINTS" id="PR00035">
    <property type="entry name" value="HTHGNTR"/>
</dbReference>
<keyword evidence="8" id="KW-1185">Reference proteome</keyword>
<protein>
    <submittedName>
        <fullName evidence="6">GntR family transcriptional regulator</fullName>
    </submittedName>
</protein>
<evidence type="ECO:0000313" key="6">
    <source>
        <dbReference type="EMBL" id="RCW37243.1"/>
    </source>
</evidence>
<dbReference type="Proteomes" id="UP000252795">
    <property type="component" value="Unassembled WGS sequence"/>
</dbReference>
<dbReference type="SUPFAM" id="SSF46785">
    <property type="entry name" value="Winged helix' DNA-binding domain"/>
    <property type="match status" value="1"/>
</dbReference>
<evidence type="ECO:0000313" key="5">
    <source>
        <dbReference type="EMBL" id="RBP76370.1"/>
    </source>
</evidence>
<keyword evidence="3" id="KW-0804">Transcription</keyword>
<evidence type="ECO:0000256" key="1">
    <source>
        <dbReference type="ARBA" id="ARBA00023015"/>
    </source>
</evidence>
<dbReference type="InterPro" id="IPR036390">
    <property type="entry name" value="WH_DNA-bd_sf"/>
</dbReference>
<dbReference type="InterPro" id="IPR036388">
    <property type="entry name" value="WH-like_DNA-bd_sf"/>
</dbReference>
<dbReference type="InterPro" id="IPR008920">
    <property type="entry name" value="TF_FadR/GntR_C"/>
</dbReference>
<evidence type="ECO:0000256" key="2">
    <source>
        <dbReference type="ARBA" id="ARBA00023125"/>
    </source>
</evidence>
<dbReference type="CDD" id="cd07377">
    <property type="entry name" value="WHTH_GntR"/>
    <property type="match status" value="1"/>
</dbReference>
<name>A0A368V958_MARNT</name>
<reference evidence="6 7" key="1">
    <citation type="submission" date="2018-07" db="EMBL/GenBank/DDBJ databases">
        <title>Freshwater and sediment microbial communities from various areas in North America, analyzing microbe dynamics in response to fracking.</title>
        <authorList>
            <person name="Lamendella R."/>
        </authorList>
    </citation>
    <scope>NUCLEOTIDE SEQUENCE [LARGE SCALE GENOMIC DNA]</scope>
    <source>
        <strain evidence="6 7">114E</strain>
        <strain evidence="5 8">114E_o</strain>
    </source>
</reference>
<dbReference type="SMART" id="SM00345">
    <property type="entry name" value="HTH_GNTR"/>
    <property type="match status" value="1"/>
</dbReference>
<evidence type="ECO:0000256" key="3">
    <source>
        <dbReference type="ARBA" id="ARBA00023163"/>
    </source>
</evidence>
<dbReference type="SUPFAM" id="SSF48008">
    <property type="entry name" value="GntR ligand-binding domain-like"/>
    <property type="match status" value="1"/>
</dbReference>
<dbReference type="Pfam" id="PF07729">
    <property type="entry name" value="FCD"/>
    <property type="match status" value="1"/>
</dbReference>
<accession>A0A368V958</accession>
<organism evidence="6 7">
    <name type="scientific">Marinobacter nauticus</name>
    <name type="common">Marinobacter hydrocarbonoclasticus</name>
    <name type="synonym">Marinobacter aquaeolei</name>
    <dbReference type="NCBI Taxonomy" id="2743"/>
    <lineage>
        <taxon>Bacteria</taxon>
        <taxon>Pseudomonadati</taxon>
        <taxon>Pseudomonadota</taxon>
        <taxon>Gammaproteobacteria</taxon>
        <taxon>Pseudomonadales</taxon>
        <taxon>Marinobacteraceae</taxon>
        <taxon>Marinobacter</taxon>
    </lineage>
</organism>
<dbReference type="Proteomes" id="UP000253065">
    <property type="component" value="Unassembled WGS sequence"/>
</dbReference>
<dbReference type="GO" id="GO:0003700">
    <property type="term" value="F:DNA-binding transcription factor activity"/>
    <property type="evidence" value="ECO:0007669"/>
    <property type="project" value="InterPro"/>
</dbReference>